<dbReference type="AlphaFoldDB" id="A0A5J4VK23"/>
<feature type="non-terminal residue" evidence="1">
    <location>
        <position position="1"/>
    </location>
</feature>
<reference evidence="1 2" key="1">
    <citation type="submission" date="2019-03" db="EMBL/GenBank/DDBJ databases">
        <title>Single cell metagenomics reveals metabolic interactions within the superorganism composed of flagellate Streblomastix strix and complex community of Bacteroidetes bacteria on its surface.</title>
        <authorList>
            <person name="Treitli S.C."/>
            <person name="Kolisko M."/>
            <person name="Husnik F."/>
            <person name="Keeling P."/>
            <person name="Hampl V."/>
        </authorList>
    </citation>
    <scope>NUCLEOTIDE SEQUENCE [LARGE SCALE GENOMIC DNA]</scope>
    <source>
        <strain evidence="1">ST1C</strain>
    </source>
</reference>
<accession>A0A5J4VK23</accession>
<evidence type="ECO:0000313" key="1">
    <source>
        <dbReference type="EMBL" id="KAA6382997.1"/>
    </source>
</evidence>
<sequence length="128" mass="14659">DEELTELNVNYYRKAISPTEGVLRMNRTTLQMIATRNIRPNDPITRIRKDPKLTIVPPPELFLQQARMSGVIISEQVKDLNYAGQEIKAPSVILAVIREKMDAYIDVTKNCISILWQFASHTQFNSVD</sequence>
<proteinExistence type="predicted"/>
<dbReference type="EMBL" id="SNRW01006472">
    <property type="protein sequence ID" value="KAA6382997.1"/>
    <property type="molecule type" value="Genomic_DNA"/>
</dbReference>
<organism evidence="1 2">
    <name type="scientific">Streblomastix strix</name>
    <dbReference type="NCBI Taxonomy" id="222440"/>
    <lineage>
        <taxon>Eukaryota</taxon>
        <taxon>Metamonada</taxon>
        <taxon>Preaxostyla</taxon>
        <taxon>Oxymonadida</taxon>
        <taxon>Streblomastigidae</taxon>
        <taxon>Streblomastix</taxon>
    </lineage>
</organism>
<comment type="caution">
    <text evidence="1">The sequence shown here is derived from an EMBL/GenBank/DDBJ whole genome shotgun (WGS) entry which is preliminary data.</text>
</comment>
<gene>
    <name evidence="1" type="ORF">EZS28_021474</name>
</gene>
<protein>
    <submittedName>
        <fullName evidence="1">Uncharacterized protein</fullName>
    </submittedName>
</protein>
<name>A0A5J4VK23_9EUKA</name>
<dbReference type="Proteomes" id="UP000324800">
    <property type="component" value="Unassembled WGS sequence"/>
</dbReference>
<evidence type="ECO:0000313" key="2">
    <source>
        <dbReference type="Proteomes" id="UP000324800"/>
    </source>
</evidence>